<dbReference type="Proteomes" id="UP001556617">
    <property type="component" value="Unassembled WGS sequence"/>
</dbReference>
<feature type="domain" description="ASCH" evidence="1">
    <location>
        <begin position="25"/>
        <end position="145"/>
    </location>
</feature>
<evidence type="ECO:0000313" key="2">
    <source>
        <dbReference type="EMBL" id="MEX0380598.1"/>
    </source>
</evidence>
<dbReference type="RefSeq" id="WP_367973995.1">
    <property type="nucleotide sequence ID" value="NZ_JBFPEQ010000001.1"/>
</dbReference>
<dbReference type="Pfam" id="PF04266">
    <property type="entry name" value="ASCH"/>
    <property type="match status" value="1"/>
</dbReference>
<sequence>MAHEQIWLDFMTEFPIFSNSPRTSWQFGVDPTALAQLVIAGKKTATSSYFLDYTNDNEIVPTVGHVNLILDNAAQPKVITVNTKVVLQPYKQVDDEIGYLEGEGTRNLAYWHKVHAPFFSDVAQEIGHTFTTDDLIVTEFFKVLKVL</sequence>
<accession>A0ABV3S2B9</accession>
<evidence type="ECO:0000259" key="1">
    <source>
        <dbReference type="SMART" id="SM01022"/>
    </source>
</evidence>
<comment type="caution">
    <text evidence="2">The sequence shown here is derived from an EMBL/GenBank/DDBJ whole genome shotgun (WGS) entry which is preliminary data.</text>
</comment>
<gene>
    <name evidence="2" type="ORF">AB3K24_04450</name>
</gene>
<dbReference type="EMBL" id="JBFPER010000001">
    <property type="protein sequence ID" value="MEX0380598.1"/>
    <property type="molecule type" value="Genomic_DNA"/>
</dbReference>
<organism evidence="2 3">
    <name type="scientific">Leuconostoc aquikimchii</name>
    <dbReference type="NCBI Taxonomy" id="3236804"/>
    <lineage>
        <taxon>Bacteria</taxon>
        <taxon>Bacillati</taxon>
        <taxon>Bacillota</taxon>
        <taxon>Bacilli</taxon>
        <taxon>Lactobacillales</taxon>
        <taxon>Lactobacillaceae</taxon>
        <taxon>Leuconostoc</taxon>
    </lineage>
</organism>
<name>A0ABV3S2B9_9LACO</name>
<dbReference type="PANTHER" id="PTHR39203:SF1">
    <property type="entry name" value="CYTOPLASMIC PROTEIN"/>
    <property type="match status" value="1"/>
</dbReference>
<dbReference type="SMART" id="SM01022">
    <property type="entry name" value="ASCH"/>
    <property type="match status" value="1"/>
</dbReference>
<dbReference type="PIRSF" id="PIRSF021320">
    <property type="entry name" value="DUF984"/>
    <property type="match status" value="1"/>
</dbReference>
<dbReference type="Gene3D" id="3.10.400.10">
    <property type="entry name" value="Sulfate adenylyltransferase"/>
    <property type="match status" value="1"/>
</dbReference>
<reference evidence="2 3" key="1">
    <citation type="submission" date="2024-07" db="EMBL/GenBank/DDBJ databases">
        <authorList>
            <person name="Yun M."/>
        </authorList>
    </citation>
    <scope>NUCLEOTIDE SEQUENCE [LARGE SCALE GENOMIC DNA]</scope>
    <source>
        <strain evidence="2 3">MS01</strain>
    </source>
</reference>
<protein>
    <submittedName>
        <fullName evidence="2">ASCH domain-containing protein</fullName>
    </submittedName>
</protein>
<dbReference type="InterPro" id="IPR009326">
    <property type="entry name" value="DUF984"/>
</dbReference>
<proteinExistence type="predicted"/>
<dbReference type="SUPFAM" id="SSF88697">
    <property type="entry name" value="PUA domain-like"/>
    <property type="match status" value="1"/>
</dbReference>
<dbReference type="InterPro" id="IPR015947">
    <property type="entry name" value="PUA-like_sf"/>
</dbReference>
<evidence type="ECO:0000313" key="3">
    <source>
        <dbReference type="Proteomes" id="UP001556617"/>
    </source>
</evidence>
<dbReference type="InterPro" id="IPR007374">
    <property type="entry name" value="ASCH_domain"/>
</dbReference>
<keyword evidence="3" id="KW-1185">Reference proteome</keyword>
<dbReference type="PANTHER" id="PTHR39203">
    <property type="entry name" value="CYTOPLASMIC PROTEIN-RELATED"/>
    <property type="match status" value="1"/>
</dbReference>